<gene>
    <name evidence="1" type="ORF">YZ34_06490</name>
</gene>
<comment type="caution">
    <text evidence="1">The sequence shown here is derived from an EMBL/GenBank/DDBJ whole genome shotgun (WGS) entry which is preliminary data.</text>
</comment>
<dbReference type="EMBL" id="AABOWU010000013">
    <property type="protein sequence ID" value="EAI3914661.1"/>
    <property type="molecule type" value="Genomic_DNA"/>
</dbReference>
<organism evidence="1 2">
    <name type="scientific">Campylobacter lari</name>
    <dbReference type="NCBI Taxonomy" id="201"/>
    <lineage>
        <taxon>Bacteria</taxon>
        <taxon>Pseudomonadati</taxon>
        <taxon>Campylobacterota</taxon>
        <taxon>Epsilonproteobacteria</taxon>
        <taxon>Campylobacterales</taxon>
        <taxon>Campylobacteraceae</taxon>
        <taxon>Campylobacter</taxon>
    </lineage>
</organism>
<protein>
    <submittedName>
        <fullName evidence="1">Uncharacterized protein</fullName>
    </submittedName>
</protein>
<accession>A0A5L4NPQ4</accession>
<dbReference type="RefSeq" id="WP_263662921.1">
    <property type="nucleotide sequence ID" value="NZ_JAOZXD010000010.1"/>
</dbReference>
<proteinExistence type="predicted"/>
<reference evidence="1 2" key="1">
    <citation type="submission" date="2018-05" db="EMBL/GenBank/DDBJ databases">
        <authorList>
            <consortium name="PulseNet: The National Subtyping Network for Foodborne Disease Surveillance"/>
            <person name="Tarr C.L."/>
            <person name="Trees E."/>
            <person name="Katz L.S."/>
            <person name="Carleton-Romer H.A."/>
            <person name="Stroika S."/>
            <person name="Kucerova Z."/>
            <person name="Roache K.F."/>
            <person name="Sabol A.L."/>
            <person name="Besser J."/>
            <person name="Gerner-Smidt P."/>
        </authorList>
    </citation>
    <scope>NUCLEOTIDE SEQUENCE [LARGE SCALE GENOMIC DNA]</scope>
    <source>
        <strain evidence="1 2">D6489</strain>
    </source>
</reference>
<evidence type="ECO:0000313" key="2">
    <source>
        <dbReference type="Proteomes" id="UP000559808"/>
    </source>
</evidence>
<evidence type="ECO:0000313" key="1">
    <source>
        <dbReference type="EMBL" id="EAI3914661.1"/>
    </source>
</evidence>
<sequence length="181" mass="21415">MALKENLKAVKEELSSQEQMMENFIKSERFIRKYKYYFIALITLLILYFSGSYIYNIKQEKNIQESNIIFNNLLKNPSDQKLIEELKQKNANLYTIYIMGQNNQDLNQTLSLNIDPLLKQIVLAQNNQKSDFLKDYNTLLIGFEFLKQNDFKNADVEFNKIPINSPLWQIITSLKHYQGIK</sequence>
<dbReference type="Proteomes" id="UP000559808">
    <property type="component" value="Unassembled WGS sequence"/>
</dbReference>
<name>A0A5L4NPQ4_CAMLA</name>
<dbReference type="AlphaFoldDB" id="A0A5L4NPQ4"/>